<dbReference type="AlphaFoldDB" id="A0A327WFU1"/>
<sequence>MIIYRHNPMKYFMLKLLSTFLLLVFLFSCSEPGARVNTPTSAVLSARDNRITFETIKDNVHIQCGITGIEIPGSGISPVYVDGRGPDSLVMIDYNQDGNFILLVLINDIDRTGASHLMGIKLGAGMEEPVEFKTSGDFSDTLNIKSHLLIVQGNEYLYACNSDTIKFGKRMISIDKYKWSRQEGYFTFLGSKVFDSLPAKTEDFKF</sequence>
<name>A0A327WFU1_9BACT</name>
<keyword evidence="2" id="KW-1185">Reference proteome</keyword>
<evidence type="ECO:0000313" key="1">
    <source>
        <dbReference type="EMBL" id="RAJ88236.1"/>
    </source>
</evidence>
<proteinExistence type="predicted"/>
<organism evidence="1 2">
    <name type="scientific">Chitinophaga dinghuensis</name>
    <dbReference type="NCBI Taxonomy" id="1539050"/>
    <lineage>
        <taxon>Bacteria</taxon>
        <taxon>Pseudomonadati</taxon>
        <taxon>Bacteroidota</taxon>
        <taxon>Chitinophagia</taxon>
        <taxon>Chitinophagales</taxon>
        <taxon>Chitinophagaceae</taxon>
        <taxon>Chitinophaga</taxon>
    </lineage>
</organism>
<accession>A0A327WFU1</accession>
<reference evidence="1 2" key="1">
    <citation type="submission" date="2018-06" db="EMBL/GenBank/DDBJ databases">
        <title>Genomic Encyclopedia of Archaeal and Bacterial Type Strains, Phase II (KMG-II): from individual species to whole genera.</title>
        <authorList>
            <person name="Goeker M."/>
        </authorList>
    </citation>
    <scope>NUCLEOTIDE SEQUENCE [LARGE SCALE GENOMIC DNA]</scope>
    <source>
        <strain evidence="1 2">DSM 29821</strain>
    </source>
</reference>
<dbReference type="PROSITE" id="PS51257">
    <property type="entry name" value="PROKAR_LIPOPROTEIN"/>
    <property type="match status" value="1"/>
</dbReference>
<evidence type="ECO:0000313" key="2">
    <source>
        <dbReference type="Proteomes" id="UP000249819"/>
    </source>
</evidence>
<protein>
    <submittedName>
        <fullName evidence="1">Uncharacterized protein</fullName>
    </submittedName>
</protein>
<dbReference type="EMBL" id="QLMA01000001">
    <property type="protein sequence ID" value="RAJ88236.1"/>
    <property type="molecule type" value="Genomic_DNA"/>
</dbReference>
<dbReference type="Proteomes" id="UP000249819">
    <property type="component" value="Unassembled WGS sequence"/>
</dbReference>
<gene>
    <name evidence="1" type="ORF">CLV59_1011004</name>
</gene>
<comment type="caution">
    <text evidence="1">The sequence shown here is derived from an EMBL/GenBank/DDBJ whole genome shotgun (WGS) entry which is preliminary data.</text>
</comment>